<dbReference type="OrthoDB" id="1596030at2759"/>
<dbReference type="Proteomes" id="UP000245207">
    <property type="component" value="Unassembled WGS sequence"/>
</dbReference>
<feature type="domain" description="Phorbol-ester/DAG-type" evidence="5">
    <location>
        <begin position="18"/>
        <end position="73"/>
    </location>
</feature>
<dbReference type="Pfam" id="PF03107">
    <property type="entry name" value="C1_2"/>
    <property type="match status" value="5"/>
</dbReference>
<evidence type="ECO:0000256" key="2">
    <source>
        <dbReference type="ARBA" id="ARBA00022737"/>
    </source>
</evidence>
<keyword evidence="4" id="KW-0862">Zinc</keyword>
<feature type="domain" description="Zinc finger PHD-type" evidence="6">
    <location>
        <begin position="499"/>
        <end position="570"/>
    </location>
</feature>
<dbReference type="Gene3D" id="3.30.40.10">
    <property type="entry name" value="Zinc/RING finger domain, C3HC4 (zinc finger)"/>
    <property type="match status" value="1"/>
</dbReference>
<accession>A0A2U1M901</accession>
<evidence type="ECO:0000256" key="4">
    <source>
        <dbReference type="ARBA" id="ARBA00022833"/>
    </source>
</evidence>
<dbReference type="STRING" id="35608.A0A2U1M901"/>
<feature type="domain" description="Zinc finger PHD-type" evidence="6">
    <location>
        <begin position="38"/>
        <end position="101"/>
    </location>
</feature>
<keyword evidence="3" id="KW-0863">Zinc-finger</keyword>
<evidence type="ECO:0000313" key="8">
    <source>
        <dbReference type="Proteomes" id="UP000245207"/>
    </source>
</evidence>
<feature type="domain" description="Phorbol-ester/DAG-type" evidence="5">
    <location>
        <begin position="480"/>
        <end position="539"/>
    </location>
</feature>
<evidence type="ECO:0000259" key="6">
    <source>
        <dbReference type="SMART" id="SM00249"/>
    </source>
</evidence>
<evidence type="ECO:0000313" key="7">
    <source>
        <dbReference type="EMBL" id="PWA57718.1"/>
    </source>
</evidence>
<proteinExistence type="predicted"/>
<keyword evidence="8" id="KW-1185">Reference proteome</keyword>
<sequence length="600" mass="69365">MGEINHFSHEKHPLKLIEDWETVLSVGGDNEEKKGVVDCMGCPELITISDGCAYGCIECGYFLHKTCAELPPTINHHFHPFHLLTLIVHINVDGWNCDVCRTIGVSRGFSYCCSECDFDACTKCGVAVVSKEEASIKLKHKGHPQHTLTLQLRRASFLCDACHTKDEDFFYQCDSCDFWIHKTCASLAPTINLPHHPKHPLVLVHLLPDNFYNFEYFCEFCERYILRNDWLYHCANCRYFAHIKCALNAPPPRDDEGISVATEDLLHFPMSYSFTDPLKLLYSGKVILDDNETYEINHWSHPDHLLILTEESQGNNKPDIDSSDLIEVCYGCVRPLSFPYYRCCQDGCSYTLHKYCAQLPRILQHQLHLDHSLNLVDTLGDEHYFKCSGCFSLGNTFAYKCESNCKFFLCVNCVFLPKTIKHESHNHPLVQLVKPKQLCRACTLFYSSDIINYACEACNFQLCMCCAMRSPHSLTHRYCKGHEIPLTYPPVENHPEDFYCDICEEEMHPKRPLYHCHDCKNSFHLNCISQMDYYANIICKGKVTVSYHKHPLTYVRRQKGTPQYVCSVCNENINGYLVLECRARLCNFNICYYCHRNKKW</sequence>
<feature type="domain" description="Phorbol-ester/DAG-type" evidence="5">
    <location>
        <begin position="146"/>
        <end position="190"/>
    </location>
</feature>
<dbReference type="InterPro" id="IPR002219">
    <property type="entry name" value="PKC_DAG/PE"/>
</dbReference>
<dbReference type="InterPro" id="IPR053192">
    <property type="entry name" value="Vacuole_Formation_Reg"/>
</dbReference>
<evidence type="ECO:0000256" key="3">
    <source>
        <dbReference type="ARBA" id="ARBA00022771"/>
    </source>
</evidence>
<dbReference type="InterPro" id="IPR001965">
    <property type="entry name" value="Znf_PHD"/>
</dbReference>
<organism evidence="7 8">
    <name type="scientific">Artemisia annua</name>
    <name type="common">Sweet wormwood</name>
    <dbReference type="NCBI Taxonomy" id="35608"/>
    <lineage>
        <taxon>Eukaryota</taxon>
        <taxon>Viridiplantae</taxon>
        <taxon>Streptophyta</taxon>
        <taxon>Embryophyta</taxon>
        <taxon>Tracheophyta</taxon>
        <taxon>Spermatophyta</taxon>
        <taxon>Magnoliopsida</taxon>
        <taxon>eudicotyledons</taxon>
        <taxon>Gunneridae</taxon>
        <taxon>Pentapetalae</taxon>
        <taxon>asterids</taxon>
        <taxon>campanulids</taxon>
        <taxon>Asterales</taxon>
        <taxon>Asteraceae</taxon>
        <taxon>Asteroideae</taxon>
        <taxon>Anthemideae</taxon>
        <taxon>Artemisiinae</taxon>
        <taxon>Artemisia</taxon>
    </lineage>
</organism>
<dbReference type="Gene3D" id="3.30.60.20">
    <property type="match status" value="1"/>
</dbReference>
<dbReference type="AlphaFoldDB" id="A0A2U1M901"/>
<dbReference type="SUPFAM" id="SSF57889">
    <property type="entry name" value="Cysteine-rich domain"/>
    <property type="match status" value="4"/>
</dbReference>
<comment type="caution">
    <text evidence="7">The sequence shown here is derived from an EMBL/GenBank/DDBJ whole genome shotgun (WGS) entry which is preliminary data.</text>
</comment>
<dbReference type="PANTHER" id="PTHR32410:SF216">
    <property type="entry name" value="PHORBOL-ESTER_DAG-TYPE DOMAIN-CONTAINING PROTEIN"/>
    <property type="match status" value="1"/>
</dbReference>
<protein>
    <submittedName>
        <fullName evidence="7">C1-like protein</fullName>
    </submittedName>
</protein>
<evidence type="ECO:0000259" key="5">
    <source>
        <dbReference type="SMART" id="SM00109"/>
    </source>
</evidence>
<gene>
    <name evidence="7" type="ORF">CTI12_AA403760</name>
</gene>
<keyword evidence="1" id="KW-0479">Metal-binding</keyword>
<feature type="domain" description="Phorbol-ester/DAG-type" evidence="5">
    <location>
        <begin position="204"/>
        <end position="253"/>
    </location>
</feature>
<reference evidence="7 8" key="1">
    <citation type="journal article" date="2018" name="Mol. Plant">
        <title>The genome of Artemisia annua provides insight into the evolution of Asteraceae family and artemisinin biosynthesis.</title>
        <authorList>
            <person name="Shen Q."/>
            <person name="Zhang L."/>
            <person name="Liao Z."/>
            <person name="Wang S."/>
            <person name="Yan T."/>
            <person name="Shi P."/>
            <person name="Liu M."/>
            <person name="Fu X."/>
            <person name="Pan Q."/>
            <person name="Wang Y."/>
            <person name="Lv Z."/>
            <person name="Lu X."/>
            <person name="Zhang F."/>
            <person name="Jiang W."/>
            <person name="Ma Y."/>
            <person name="Chen M."/>
            <person name="Hao X."/>
            <person name="Li L."/>
            <person name="Tang Y."/>
            <person name="Lv G."/>
            <person name="Zhou Y."/>
            <person name="Sun X."/>
            <person name="Brodelius P.E."/>
            <person name="Rose J.K.C."/>
            <person name="Tang K."/>
        </authorList>
    </citation>
    <scope>NUCLEOTIDE SEQUENCE [LARGE SCALE GENOMIC DNA]</scope>
    <source>
        <strain evidence="8">cv. Huhao1</strain>
        <tissue evidence="7">Leaf</tissue>
    </source>
</reference>
<dbReference type="InterPro" id="IPR013083">
    <property type="entry name" value="Znf_RING/FYVE/PHD"/>
</dbReference>
<dbReference type="SMART" id="SM00249">
    <property type="entry name" value="PHD"/>
    <property type="match status" value="3"/>
</dbReference>
<dbReference type="InterPro" id="IPR046349">
    <property type="entry name" value="C1-like_sf"/>
</dbReference>
<dbReference type="InterPro" id="IPR004146">
    <property type="entry name" value="DC1"/>
</dbReference>
<dbReference type="PANTHER" id="PTHR32410">
    <property type="entry name" value="CYSTEINE/HISTIDINE-RICH C1 DOMAIN FAMILY PROTEIN"/>
    <property type="match status" value="1"/>
</dbReference>
<dbReference type="EMBL" id="PKPP01006084">
    <property type="protein sequence ID" value="PWA57718.1"/>
    <property type="molecule type" value="Genomic_DNA"/>
</dbReference>
<feature type="domain" description="Zinc finger PHD-type" evidence="6">
    <location>
        <begin position="158"/>
        <end position="222"/>
    </location>
</feature>
<evidence type="ECO:0000256" key="1">
    <source>
        <dbReference type="ARBA" id="ARBA00022723"/>
    </source>
</evidence>
<name>A0A2U1M901_ARTAN</name>
<keyword evidence="2" id="KW-0677">Repeat</keyword>
<dbReference type="SMART" id="SM00109">
    <property type="entry name" value="C1"/>
    <property type="match status" value="4"/>
</dbReference>
<dbReference type="GO" id="GO:0008270">
    <property type="term" value="F:zinc ion binding"/>
    <property type="evidence" value="ECO:0007669"/>
    <property type="project" value="UniProtKB-KW"/>
</dbReference>